<accession>A0A6C0GEK2</accession>
<dbReference type="EMBL" id="CP048222">
    <property type="protein sequence ID" value="QHT66172.1"/>
    <property type="molecule type" value="Genomic_DNA"/>
</dbReference>
<dbReference type="Proteomes" id="UP000480178">
    <property type="component" value="Chromosome"/>
</dbReference>
<evidence type="ECO:0000313" key="2">
    <source>
        <dbReference type="Proteomes" id="UP000480178"/>
    </source>
</evidence>
<dbReference type="KEGG" id="rhoz:GXP67_05560"/>
<reference evidence="1 2" key="1">
    <citation type="submission" date="2020-01" db="EMBL/GenBank/DDBJ databases">
        <authorList>
            <person name="Kim M.K."/>
        </authorList>
    </citation>
    <scope>NUCLEOTIDE SEQUENCE [LARGE SCALE GENOMIC DNA]</scope>
    <source>
        <strain evidence="1 2">172606-1</strain>
    </source>
</reference>
<sequence length="164" mass="19771">MKKNIIILILCLPIFVYGQKNPKENPFQKYIRYDNKGNLLESVGLSPDGTVSVRFFNEYDSLNRLTRTYQVDAKTKEKTWINTYSYNNKDELIRRNWYPSEKMILYQYEQYSYDSNGNRVELLRYNDDAELIFRETWEYNSAGELRVHKEEFIKNESFRIIDKG</sequence>
<proteinExistence type="predicted"/>
<name>A0A6C0GEK2_9BACT</name>
<dbReference type="Gene3D" id="2.180.10.10">
    <property type="entry name" value="RHS repeat-associated core"/>
    <property type="match status" value="1"/>
</dbReference>
<gene>
    <name evidence="1" type="ORF">GXP67_05560</name>
</gene>
<evidence type="ECO:0000313" key="1">
    <source>
        <dbReference type="EMBL" id="QHT66172.1"/>
    </source>
</evidence>
<evidence type="ECO:0008006" key="3">
    <source>
        <dbReference type="Google" id="ProtNLM"/>
    </source>
</evidence>
<dbReference type="AlphaFoldDB" id="A0A6C0GEK2"/>
<protein>
    <recommendedName>
        <fullName evidence="3">RHS repeat protein</fullName>
    </recommendedName>
</protein>
<dbReference type="RefSeq" id="WP_162442242.1">
    <property type="nucleotide sequence ID" value="NZ_CP048222.1"/>
</dbReference>
<keyword evidence="2" id="KW-1185">Reference proteome</keyword>
<organism evidence="1 2">
    <name type="scientific">Rhodocytophaga rosea</name>
    <dbReference type="NCBI Taxonomy" id="2704465"/>
    <lineage>
        <taxon>Bacteria</taxon>
        <taxon>Pseudomonadati</taxon>
        <taxon>Bacteroidota</taxon>
        <taxon>Cytophagia</taxon>
        <taxon>Cytophagales</taxon>
        <taxon>Rhodocytophagaceae</taxon>
        <taxon>Rhodocytophaga</taxon>
    </lineage>
</organism>